<evidence type="ECO:0000313" key="2">
    <source>
        <dbReference type="EMBL" id="KAF5392413.1"/>
    </source>
</evidence>
<feature type="region of interest" description="Disordered" evidence="1">
    <location>
        <begin position="27"/>
        <end position="107"/>
    </location>
</feature>
<accession>A0A8H5HZT7</accession>
<evidence type="ECO:0000313" key="3">
    <source>
        <dbReference type="Proteomes" id="UP000518752"/>
    </source>
</evidence>
<comment type="caution">
    <text evidence="2">The sequence shown here is derived from an EMBL/GenBank/DDBJ whole genome shotgun (WGS) entry which is preliminary data.</text>
</comment>
<dbReference type="AlphaFoldDB" id="A0A8H5HZT7"/>
<evidence type="ECO:0000256" key="1">
    <source>
        <dbReference type="SAM" id="MobiDB-lite"/>
    </source>
</evidence>
<keyword evidence="3" id="KW-1185">Reference proteome</keyword>
<feature type="compositionally biased region" description="Basic and acidic residues" evidence="1">
    <location>
        <begin position="77"/>
        <end position="107"/>
    </location>
</feature>
<feature type="compositionally biased region" description="Basic and acidic residues" evidence="1">
    <location>
        <begin position="48"/>
        <end position="63"/>
    </location>
</feature>
<sequence>MFSRNIIASSRSIASFHSTAARLFAQPNHTSDSYNKDDSDVSPPSDSQIHRVDPNSDVQRPHEPPSGPYSRVGAESAEYRNTDPKYNGDHDTRYGGKKQYAEDKGPD</sequence>
<dbReference type="OrthoDB" id="2687798at2759"/>
<dbReference type="Proteomes" id="UP000518752">
    <property type="component" value="Unassembled WGS sequence"/>
</dbReference>
<organism evidence="2 3">
    <name type="scientific">Collybiopsis confluens</name>
    <dbReference type="NCBI Taxonomy" id="2823264"/>
    <lineage>
        <taxon>Eukaryota</taxon>
        <taxon>Fungi</taxon>
        <taxon>Dikarya</taxon>
        <taxon>Basidiomycota</taxon>
        <taxon>Agaricomycotina</taxon>
        <taxon>Agaricomycetes</taxon>
        <taxon>Agaricomycetidae</taxon>
        <taxon>Agaricales</taxon>
        <taxon>Marasmiineae</taxon>
        <taxon>Omphalotaceae</taxon>
        <taxon>Collybiopsis</taxon>
    </lineage>
</organism>
<name>A0A8H5HZT7_9AGAR</name>
<dbReference type="EMBL" id="JAACJN010000005">
    <property type="protein sequence ID" value="KAF5392413.1"/>
    <property type="molecule type" value="Genomic_DNA"/>
</dbReference>
<gene>
    <name evidence="2" type="ORF">D9757_002329</name>
</gene>
<reference evidence="2 3" key="1">
    <citation type="journal article" date="2020" name="ISME J.">
        <title>Uncovering the hidden diversity of litter-decomposition mechanisms in mushroom-forming fungi.</title>
        <authorList>
            <person name="Floudas D."/>
            <person name="Bentzer J."/>
            <person name="Ahren D."/>
            <person name="Johansson T."/>
            <person name="Persson P."/>
            <person name="Tunlid A."/>
        </authorList>
    </citation>
    <scope>NUCLEOTIDE SEQUENCE [LARGE SCALE GENOMIC DNA]</scope>
    <source>
        <strain evidence="2 3">CBS 406.79</strain>
    </source>
</reference>
<proteinExistence type="predicted"/>
<protein>
    <submittedName>
        <fullName evidence="2">Uncharacterized protein</fullName>
    </submittedName>
</protein>